<comment type="caution">
    <text evidence="1">The sequence shown here is derived from an EMBL/GenBank/DDBJ whole genome shotgun (WGS) entry which is preliminary data.</text>
</comment>
<protein>
    <submittedName>
        <fullName evidence="1">Uncharacterized protein</fullName>
    </submittedName>
</protein>
<feature type="non-terminal residue" evidence="1">
    <location>
        <position position="1"/>
    </location>
</feature>
<proteinExistence type="predicted"/>
<evidence type="ECO:0000313" key="1">
    <source>
        <dbReference type="EMBL" id="TVU16992.1"/>
    </source>
</evidence>
<dbReference type="Proteomes" id="UP000324897">
    <property type="component" value="Chromosome 7"/>
</dbReference>
<dbReference type="Gramene" id="TVU16992">
    <property type="protein sequence ID" value="TVU16992"/>
    <property type="gene ID" value="EJB05_32998"/>
</dbReference>
<name>A0A5J9U005_9POAL</name>
<sequence length="174" mass="19106">MAVFPTGFLSDGSGTENIDGCSSSFDRVDRPLLIPILVIGASNQSSPVMHPPDLRLRLYLPRRVRLLGRPLVGPLECQPICIKRPLPIPSAAVCWLLAPTDRSRKGWRRPRLFLRCCCLDGPAFSGLGRFCGGDDDGFLTVVGVEFFHKGSNKDLNAITKSYKDLSVIVPMLPE</sequence>
<accession>A0A5J9U005</accession>
<reference evidence="1 2" key="1">
    <citation type="journal article" date="2019" name="Sci. Rep.">
        <title>A high-quality genome of Eragrostis curvula grass provides insights into Poaceae evolution and supports new strategies to enhance forage quality.</title>
        <authorList>
            <person name="Carballo J."/>
            <person name="Santos B.A.C.M."/>
            <person name="Zappacosta D."/>
            <person name="Garbus I."/>
            <person name="Selva J.P."/>
            <person name="Gallo C.A."/>
            <person name="Diaz A."/>
            <person name="Albertini E."/>
            <person name="Caccamo M."/>
            <person name="Echenique V."/>
        </authorList>
    </citation>
    <scope>NUCLEOTIDE SEQUENCE [LARGE SCALE GENOMIC DNA]</scope>
    <source>
        <strain evidence="2">cv. Victoria</strain>
        <tissue evidence="1">Leaf</tissue>
    </source>
</reference>
<keyword evidence="2" id="KW-1185">Reference proteome</keyword>
<gene>
    <name evidence="1" type="ORF">EJB05_32998</name>
</gene>
<dbReference type="EMBL" id="RWGY01000029">
    <property type="protein sequence ID" value="TVU16992.1"/>
    <property type="molecule type" value="Genomic_DNA"/>
</dbReference>
<organism evidence="1 2">
    <name type="scientific">Eragrostis curvula</name>
    <name type="common">weeping love grass</name>
    <dbReference type="NCBI Taxonomy" id="38414"/>
    <lineage>
        <taxon>Eukaryota</taxon>
        <taxon>Viridiplantae</taxon>
        <taxon>Streptophyta</taxon>
        <taxon>Embryophyta</taxon>
        <taxon>Tracheophyta</taxon>
        <taxon>Spermatophyta</taxon>
        <taxon>Magnoliopsida</taxon>
        <taxon>Liliopsida</taxon>
        <taxon>Poales</taxon>
        <taxon>Poaceae</taxon>
        <taxon>PACMAD clade</taxon>
        <taxon>Chloridoideae</taxon>
        <taxon>Eragrostideae</taxon>
        <taxon>Eragrostidinae</taxon>
        <taxon>Eragrostis</taxon>
    </lineage>
</organism>
<dbReference type="AlphaFoldDB" id="A0A5J9U005"/>
<evidence type="ECO:0000313" key="2">
    <source>
        <dbReference type="Proteomes" id="UP000324897"/>
    </source>
</evidence>